<dbReference type="AlphaFoldDB" id="A0A0F9HYS3"/>
<name>A0A0F9HYS3_9ZZZZ</name>
<organism evidence="1">
    <name type="scientific">marine sediment metagenome</name>
    <dbReference type="NCBI Taxonomy" id="412755"/>
    <lineage>
        <taxon>unclassified sequences</taxon>
        <taxon>metagenomes</taxon>
        <taxon>ecological metagenomes</taxon>
    </lineage>
</organism>
<evidence type="ECO:0008006" key="2">
    <source>
        <dbReference type="Google" id="ProtNLM"/>
    </source>
</evidence>
<accession>A0A0F9HYS3</accession>
<comment type="caution">
    <text evidence="1">The sequence shown here is derived from an EMBL/GenBank/DDBJ whole genome shotgun (WGS) entry which is preliminary data.</text>
</comment>
<dbReference type="InterPro" id="IPR036705">
    <property type="entry name" value="Ribosyl_crysJ1_sf"/>
</dbReference>
<dbReference type="Pfam" id="PF03747">
    <property type="entry name" value="ADP_ribosyl_GH"/>
    <property type="match status" value="1"/>
</dbReference>
<protein>
    <recommendedName>
        <fullName evidence="2">ADP-ribosylglycohydrolase family protein</fullName>
    </recommendedName>
</protein>
<dbReference type="Gene3D" id="1.10.4080.10">
    <property type="entry name" value="ADP-ribosylation/Crystallin J1"/>
    <property type="match status" value="1"/>
</dbReference>
<reference evidence="1" key="1">
    <citation type="journal article" date="2015" name="Nature">
        <title>Complex archaea that bridge the gap between prokaryotes and eukaryotes.</title>
        <authorList>
            <person name="Spang A."/>
            <person name="Saw J.H."/>
            <person name="Jorgensen S.L."/>
            <person name="Zaremba-Niedzwiedzka K."/>
            <person name="Martijn J."/>
            <person name="Lind A.E."/>
            <person name="van Eijk R."/>
            <person name="Schleper C."/>
            <person name="Guy L."/>
            <person name="Ettema T.J."/>
        </authorList>
    </citation>
    <scope>NUCLEOTIDE SEQUENCE</scope>
</reference>
<proteinExistence type="predicted"/>
<dbReference type="SUPFAM" id="SSF101478">
    <property type="entry name" value="ADP-ribosylglycohydrolase"/>
    <property type="match status" value="1"/>
</dbReference>
<dbReference type="InterPro" id="IPR005502">
    <property type="entry name" value="Ribosyl_crysJ1"/>
</dbReference>
<dbReference type="EMBL" id="LAZR01022899">
    <property type="protein sequence ID" value="KKL80287.1"/>
    <property type="molecule type" value="Genomic_DNA"/>
</dbReference>
<evidence type="ECO:0000313" key="1">
    <source>
        <dbReference type="EMBL" id="KKL80287.1"/>
    </source>
</evidence>
<gene>
    <name evidence="1" type="ORF">LCGC14_2006250</name>
</gene>
<sequence length="99" mass="10789">YDPIDTLTVSFAANRFAADDPRRAILIAVNHRDTDESGQLVRFRDNDCTGYVAGALAGAISGAKRLPGEWVENVLAANRKVYDIDIARNVGEFCKAVYG</sequence>
<feature type="non-terminal residue" evidence="1">
    <location>
        <position position="1"/>
    </location>
</feature>